<dbReference type="GO" id="GO:0005829">
    <property type="term" value="C:cytosol"/>
    <property type="evidence" value="ECO:0007669"/>
    <property type="project" value="TreeGrafter"/>
</dbReference>
<dbReference type="PROSITE" id="PS51217">
    <property type="entry name" value="UVRD_HELICASE_CTER"/>
    <property type="match status" value="1"/>
</dbReference>
<name>A0A4R6RFA2_9BURK</name>
<dbReference type="Pfam" id="PF12705">
    <property type="entry name" value="PDDEXK_1"/>
    <property type="match status" value="1"/>
</dbReference>
<dbReference type="EMBL" id="SNXW01000003">
    <property type="protein sequence ID" value="TDP84467.1"/>
    <property type="molecule type" value="Genomic_DNA"/>
</dbReference>
<dbReference type="PROSITE" id="PS51198">
    <property type="entry name" value="UVRD_HELICASE_ATP_BIND"/>
    <property type="match status" value="1"/>
</dbReference>
<evidence type="ECO:0000313" key="15">
    <source>
        <dbReference type="Proteomes" id="UP000294593"/>
    </source>
</evidence>
<dbReference type="GO" id="GO:0000725">
    <property type="term" value="P:recombinational repair"/>
    <property type="evidence" value="ECO:0007669"/>
    <property type="project" value="TreeGrafter"/>
</dbReference>
<evidence type="ECO:0000256" key="5">
    <source>
        <dbReference type="ARBA" id="ARBA00023235"/>
    </source>
</evidence>
<dbReference type="RefSeq" id="WP_166643483.1">
    <property type="nucleotide sequence ID" value="NZ_SNXW01000003.1"/>
</dbReference>
<comment type="catalytic activity">
    <reaction evidence="6">
        <text>Couples ATP hydrolysis with the unwinding of duplex DNA by translocating in the 3'-5' direction.</text>
        <dbReference type="EC" id="5.6.2.4"/>
    </reaction>
</comment>
<evidence type="ECO:0000256" key="6">
    <source>
        <dbReference type="ARBA" id="ARBA00034617"/>
    </source>
</evidence>
<dbReference type="GO" id="GO:0043138">
    <property type="term" value="F:3'-5' DNA helicase activity"/>
    <property type="evidence" value="ECO:0007669"/>
    <property type="project" value="UniProtKB-EC"/>
</dbReference>
<sequence>MAHEAYQLDGQWVDPARFYAVACDPQRSVVVEACAGAGKTWMLVSRILRAMLDGVPPQQVLAITFTRKAAGEMRERLHRWLADFAQASPAQRETELRLRGVPEARLAELSPRLGALHGEWLAGGRGVEIHTIHGWFSRLVKAAPLDLLAELNLPPELQLLEDTEAIWPELWARCLRRIDALAGGRQPEASAPKQDGSQGASLDDPLDDAWLAFHAVIRAAGRHNAQAWLLQALHNRLEVFLAEQGGVLADSVPSAADWDAQWAGLDHPHQALARTSVNDGFWALARAQATAKPGSKAVKAGEAVALALAETDLAQRMDALLQALFTKDGKGDARKQLGDAPELAWAQAWLHDLRQACAQQDAHALHRQMVTLSRLMMDEYAAFKRERGLADMADLELAAARLLSDEALAGWVQQRLDSQVRQVLMDEFQDTSPLQWQALRAWLSAYAGAGGGGSGREPLQVFLVGDPKQSIYRFRRADPRVFEAAKDFVIEGLGGHLLACDHTRRNAPGVLDCLNRVMGQAHAEGAFPGWRTHTTTSQDAARIRVLPSVSKDSADSTGVNGADDGQADDTGESSTPWRDTLRTPRLQARTTVKAVEAAQLAQAVAHAVRHEGVPADEVFVLSRTRATLALVAEALDALGVPHVAPDNTPLIDTPEVRDLVAVVEALVSPRQNLALAHALKSPVFGVDDAGLMALAAWATKPQASTPWWDALQAWAASGEAMPEALARAAHLLSAWRGLAAQLPPHDLLTRIVTQGEVRERVLACVPTSQRAQALWHIDALLAHTLEMDAGRDATPYRWIRALRQQSPTLPARAQAGAVQLLTIHGAKGLEAQVVFMLDTDPLPPKRASYALLVDWPDNAPHPARVAFVQAESAPPPSLAAPLEAERLAAQREELNALYVALTRAREQLVFSRSVPSRASSSGAMSWWQRLVASEAIDPQGEAMAGQGNAPGLQTPRAAMAELAVLPALRPKPADDNLAADAEADDPHTRLLGQAVHRALEVLTVQPVSARSEALVRQAVVSALRSVGLPTRWQGDAEARTRAILFAPELQPWLDPQRLLWAGNEVALCHEGQTLRLDRLVARQTDAGREWWVIDYKLNAQPDALLSHRQQLRRYIAAVSHLQPGEPVRAAFVSGKGQWLPVDALG</sequence>
<evidence type="ECO:0000256" key="7">
    <source>
        <dbReference type="ARBA" id="ARBA00034808"/>
    </source>
</evidence>
<feature type="domain" description="UvrD-like helicase C-terminal" evidence="13">
    <location>
        <begin position="550"/>
        <end position="828"/>
    </location>
</feature>
<feature type="binding site" evidence="10">
    <location>
        <begin position="33"/>
        <end position="40"/>
    </location>
    <ligand>
        <name>ATP</name>
        <dbReference type="ChEBI" id="CHEBI:30616"/>
    </ligand>
</feature>
<dbReference type="PANTHER" id="PTHR11070">
    <property type="entry name" value="UVRD / RECB / PCRA DNA HELICASE FAMILY MEMBER"/>
    <property type="match status" value="1"/>
</dbReference>
<evidence type="ECO:0000256" key="8">
    <source>
        <dbReference type="ARBA" id="ARBA00034923"/>
    </source>
</evidence>
<keyword evidence="5" id="KW-0413">Isomerase</keyword>
<dbReference type="Pfam" id="PF13361">
    <property type="entry name" value="UvrD_C"/>
    <property type="match status" value="1"/>
</dbReference>
<keyword evidence="15" id="KW-1185">Reference proteome</keyword>
<evidence type="ECO:0000256" key="11">
    <source>
        <dbReference type="SAM" id="MobiDB-lite"/>
    </source>
</evidence>
<evidence type="ECO:0000256" key="4">
    <source>
        <dbReference type="ARBA" id="ARBA00022840"/>
    </source>
</evidence>
<keyword evidence="1 10" id="KW-0547">Nucleotide-binding</keyword>
<dbReference type="InterPro" id="IPR014016">
    <property type="entry name" value="UvrD-like_ATP-bd"/>
</dbReference>
<dbReference type="Gene3D" id="1.10.486.10">
    <property type="entry name" value="PCRA, domain 4"/>
    <property type="match status" value="1"/>
</dbReference>
<evidence type="ECO:0000259" key="13">
    <source>
        <dbReference type="PROSITE" id="PS51217"/>
    </source>
</evidence>
<evidence type="ECO:0000313" key="14">
    <source>
        <dbReference type="EMBL" id="TDP84467.1"/>
    </source>
</evidence>
<dbReference type="GO" id="GO:0005524">
    <property type="term" value="F:ATP binding"/>
    <property type="evidence" value="ECO:0007669"/>
    <property type="project" value="UniProtKB-UniRule"/>
</dbReference>
<dbReference type="EC" id="5.6.2.4" evidence="7"/>
<accession>A0A4R6RFA2</accession>
<dbReference type="InterPro" id="IPR014017">
    <property type="entry name" value="DNA_helicase_UvrD-like_C"/>
</dbReference>
<dbReference type="AlphaFoldDB" id="A0A4R6RFA2"/>
<dbReference type="InterPro" id="IPR038726">
    <property type="entry name" value="PDDEXK_AddAB-type"/>
</dbReference>
<comment type="caution">
    <text evidence="14">The sequence shown here is derived from an EMBL/GenBank/DDBJ whole genome shotgun (WGS) entry which is preliminary data.</text>
</comment>
<dbReference type="InterPro" id="IPR027417">
    <property type="entry name" value="P-loop_NTPase"/>
</dbReference>
<keyword evidence="4 10" id="KW-0067">ATP-binding</keyword>
<feature type="region of interest" description="Disordered" evidence="11">
    <location>
        <begin position="549"/>
        <end position="583"/>
    </location>
</feature>
<evidence type="ECO:0000256" key="2">
    <source>
        <dbReference type="ARBA" id="ARBA00022801"/>
    </source>
</evidence>
<dbReference type="GO" id="GO:0016887">
    <property type="term" value="F:ATP hydrolysis activity"/>
    <property type="evidence" value="ECO:0007669"/>
    <property type="project" value="RHEA"/>
</dbReference>
<evidence type="ECO:0000256" key="9">
    <source>
        <dbReference type="ARBA" id="ARBA00048988"/>
    </source>
</evidence>
<feature type="domain" description="UvrD-like helicase ATP-binding" evidence="12">
    <location>
        <begin position="12"/>
        <end position="507"/>
    </location>
</feature>
<dbReference type="SUPFAM" id="SSF52540">
    <property type="entry name" value="P-loop containing nucleoside triphosphate hydrolases"/>
    <property type="match status" value="1"/>
</dbReference>
<keyword evidence="3 10" id="KW-0347">Helicase</keyword>
<evidence type="ECO:0000256" key="1">
    <source>
        <dbReference type="ARBA" id="ARBA00022741"/>
    </source>
</evidence>
<proteinExistence type="predicted"/>
<evidence type="ECO:0000256" key="3">
    <source>
        <dbReference type="ARBA" id="ARBA00022806"/>
    </source>
</evidence>
<organism evidence="14 15">
    <name type="scientific">Aquabacterium commune</name>
    <dbReference type="NCBI Taxonomy" id="70586"/>
    <lineage>
        <taxon>Bacteria</taxon>
        <taxon>Pseudomonadati</taxon>
        <taxon>Pseudomonadota</taxon>
        <taxon>Betaproteobacteria</taxon>
        <taxon>Burkholderiales</taxon>
        <taxon>Aquabacterium</taxon>
    </lineage>
</organism>
<dbReference type="GO" id="GO:0003677">
    <property type="term" value="F:DNA binding"/>
    <property type="evidence" value="ECO:0007669"/>
    <property type="project" value="InterPro"/>
</dbReference>
<dbReference type="Proteomes" id="UP000294593">
    <property type="component" value="Unassembled WGS sequence"/>
</dbReference>
<dbReference type="Pfam" id="PF00580">
    <property type="entry name" value="UvrD-helicase"/>
    <property type="match status" value="2"/>
</dbReference>
<dbReference type="Gene3D" id="3.40.50.300">
    <property type="entry name" value="P-loop containing nucleotide triphosphate hydrolases"/>
    <property type="match status" value="3"/>
</dbReference>
<protein>
    <recommendedName>
        <fullName evidence="7">DNA 3'-5' helicase</fullName>
        <ecNumber evidence="7">5.6.2.4</ecNumber>
    </recommendedName>
    <alternativeName>
        <fullName evidence="8">DNA 3'-5' helicase II</fullName>
    </alternativeName>
</protein>
<keyword evidence="2 10" id="KW-0378">Hydrolase</keyword>
<evidence type="ECO:0000256" key="10">
    <source>
        <dbReference type="PROSITE-ProRule" id="PRU00560"/>
    </source>
</evidence>
<comment type="catalytic activity">
    <reaction evidence="9">
        <text>ATP + H2O = ADP + phosphate + H(+)</text>
        <dbReference type="Rhea" id="RHEA:13065"/>
        <dbReference type="ChEBI" id="CHEBI:15377"/>
        <dbReference type="ChEBI" id="CHEBI:15378"/>
        <dbReference type="ChEBI" id="CHEBI:30616"/>
        <dbReference type="ChEBI" id="CHEBI:43474"/>
        <dbReference type="ChEBI" id="CHEBI:456216"/>
        <dbReference type="EC" id="5.6.2.4"/>
    </reaction>
</comment>
<reference evidence="14 15" key="1">
    <citation type="submission" date="2019-03" db="EMBL/GenBank/DDBJ databases">
        <title>Genomic Encyclopedia of Type Strains, Phase IV (KMG-IV): sequencing the most valuable type-strain genomes for metagenomic binning, comparative biology and taxonomic classification.</title>
        <authorList>
            <person name="Goeker M."/>
        </authorList>
    </citation>
    <scope>NUCLEOTIDE SEQUENCE [LARGE SCALE GENOMIC DNA]</scope>
    <source>
        <strain evidence="14 15">DSM 11901</strain>
    </source>
</reference>
<evidence type="ECO:0000259" key="12">
    <source>
        <dbReference type="PROSITE" id="PS51198"/>
    </source>
</evidence>
<dbReference type="PANTHER" id="PTHR11070:SF2">
    <property type="entry name" value="ATP-DEPENDENT DNA HELICASE SRS2"/>
    <property type="match status" value="1"/>
</dbReference>
<dbReference type="InterPro" id="IPR000212">
    <property type="entry name" value="DNA_helicase_UvrD/REP"/>
</dbReference>
<gene>
    <name evidence="14" type="ORF">EV672_10335</name>
</gene>